<dbReference type="GO" id="GO:0046872">
    <property type="term" value="F:metal ion binding"/>
    <property type="evidence" value="ECO:0007669"/>
    <property type="project" value="UniProtKB-KW"/>
</dbReference>
<organism evidence="10 11">
    <name type="scientific">Rosistilla ulvae</name>
    <dbReference type="NCBI Taxonomy" id="1930277"/>
    <lineage>
        <taxon>Bacteria</taxon>
        <taxon>Pseudomonadati</taxon>
        <taxon>Planctomycetota</taxon>
        <taxon>Planctomycetia</taxon>
        <taxon>Pirellulales</taxon>
        <taxon>Pirellulaceae</taxon>
        <taxon>Rosistilla</taxon>
    </lineage>
</organism>
<evidence type="ECO:0000256" key="8">
    <source>
        <dbReference type="ARBA" id="ARBA00072277"/>
    </source>
</evidence>
<evidence type="ECO:0000313" key="10">
    <source>
        <dbReference type="EMBL" id="QDS87184.1"/>
    </source>
</evidence>
<evidence type="ECO:0000256" key="6">
    <source>
        <dbReference type="ARBA" id="ARBA00039017"/>
    </source>
</evidence>
<dbReference type="InterPro" id="IPR036380">
    <property type="entry name" value="Isochorismatase-like_sf"/>
</dbReference>
<evidence type="ECO:0000256" key="2">
    <source>
        <dbReference type="ARBA" id="ARBA00022642"/>
    </source>
</evidence>
<dbReference type="GO" id="GO:0008936">
    <property type="term" value="F:nicotinamidase activity"/>
    <property type="evidence" value="ECO:0007669"/>
    <property type="project" value="UniProtKB-EC"/>
</dbReference>
<dbReference type="Pfam" id="PF00857">
    <property type="entry name" value="Isochorismatase"/>
    <property type="match status" value="1"/>
</dbReference>
<dbReference type="CDD" id="cd01011">
    <property type="entry name" value="nicotinamidase"/>
    <property type="match status" value="1"/>
</dbReference>
<dbReference type="KEGG" id="ruv:EC9_13620"/>
<dbReference type="SUPFAM" id="SSF52499">
    <property type="entry name" value="Isochorismatase-like hydrolases"/>
    <property type="match status" value="1"/>
</dbReference>
<proteinExistence type="inferred from homology"/>
<sequence>MNALILIDLQNDFLPGGALAVPRGDEVLPLANRLQPFFPLVVATQDWHPPDHSSFASQHANHRVGDTIDIDGVAQVMWPDHCVQNSKGAELAASLQTHSLTKVFPKGTDRRLDSYSGFFDNGGVHTTGLGDYLKQNNVTETYILGLATDYCVRATALDSCRLGFRTWLIQDACRGVELQPGDCAAAIAEMERAGVQRVTSDQWLA</sequence>
<dbReference type="NCBIfam" id="NF008623">
    <property type="entry name" value="PRK11609.1"/>
    <property type="match status" value="1"/>
</dbReference>
<comment type="similarity">
    <text evidence="1">Belongs to the isochorismatase family.</text>
</comment>
<dbReference type="RefSeq" id="WP_145343376.1">
    <property type="nucleotide sequence ID" value="NZ_CP036261.1"/>
</dbReference>
<keyword evidence="3" id="KW-0479">Metal-binding</keyword>
<evidence type="ECO:0000256" key="7">
    <source>
        <dbReference type="ARBA" id="ARBA00043224"/>
    </source>
</evidence>
<accession>A0A517LX24</accession>
<dbReference type="PANTHER" id="PTHR11080:SF2">
    <property type="entry name" value="LD05707P"/>
    <property type="match status" value="1"/>
</dbReference>
<gene>
    <name evidence="10" type="ORF">EC9_13620</name>
</gene>
<dbReference type="AlphaFoldDB" id="A0A517LX24"/>
<keyword evidence="4" id="KW-0378">Hydrolase</keyword>
<dbReference type="InterPro" id="IPR000868">
    <property type="entry name" value="Isochorismatase-like_dom"/>
</dbReference>
<dbReference type="FunFam" id="3.40.50.850:FF:000006">
    <property type="entry name" value="Bifunctional pyrazinamidase/nicotinamidase"/>
    <property type="match status" value="1"/>
</dbReference>
<evidence type="ECO:0000256" key="1">
    <source>
        <dbReference type="ARBA" id="ARBA00006336"/>
    </source>
</evidence>
<dbReference type="PANTHER" id="PTHR11080">
    <property type="entry name" value="PYRAZINAMIDASE/NICOTINAMIDASE"/>
    <property type="match status" value="1"/>
</dbReference>
<evidence type="ECO:0000256" key="5">
    <source>
        <dbReference type="ARBA" id="ARBA00037900"/>
    </source>
</evidence>
<reference evidence="10 11" key="1">
    <citation type="submission" date="2019-02" db="EMBL/GenBank/DDBJ databases">
        <title>Deep-cultivation of Planctomycetes and their phenomic and genomic characterization uncovers novel biology.</title>
        <authorList>
            <person name="Wiegand S."/>
            <person name="Jogler M."/>
            <person name="Boedeker C."/>
            <person name="Pinto D."/>
            <person name="Vollmers J."/>
            <person name="Rivas-Marin E."/>
            <person name="Kohn T."/>
            <person name="Peeters S.H."/>
            <person name="Heuer A."/>
            <person name="Rast P."/>
            <person name="Oberbeckmann S."/>
            <person name="Bunk B."/>
            <person name="Jeske O."/>
            <person name="Meyerdierks A."/>
            <person name="Storesund J.E."/>
            <person name="Kallscheuer N."/>
            <person name="Luecker S."/>
            <person name="Lage O.M."/>
            <person name="Pohl T."/>
            <person name="Merkel B.J."/>
            <person name="Hornburger P."/>
            <person name="Mueller R.-W."/>
            <person name="Bruemmer F."/>
            <person name="Labrenz M."/>
            <person name="Spormann A.M."/>
            <person name="Op den Camp H."/>
            <person name="Overmann J."/>
            <person name="Amann R."/>
            <person name="Jetten M.S.M."/>
            <person name="Mascher T."/>
            <person name="Medema M.H."/>
            <person name="Devos D.P."/>
            <person name="Kaster A.-K."/>
            <person name="Ovreas L."/>
            <person name="Rohde M."/>
            <person name="Galperin M.Y."/>
            <person name="Jogler C."/>
        </authorList>
    </citation>
    <scope>NUCLEOTIDE SEQUENCE [LARGE SCALE GENOMIC DNA]</scope>
    <source>
        <strain evidence="10 11">EC9</strain>
    </source>
</reference>
<dbReference type="Proteomes" id="UP000319557">
    <property type="component" value="Chromosome"/>
</dbReference>
<feature type="domain" description="Isochorismatase-like" evidence="9">
    <location>
        <begin position="3"/>
        <end position="201"/>
    </location>
</feature>
<keyword evidence="11" id="KW-1185">Reference proteome</keyword>
<evidence type="ECO:0000256" key="4">
    <source>
        <dbReference type="ARBA" id="ARBA00022801"/>
    </source>
</evidence>
<keyword evidence="2" id="KW-0662">Pyridine nucleotide biosynthesis</keyword>
<dbReference type="EMBL" id="CP036261">
    <property type="protein sequence ID" value="QDS87184.1"/>
    <property type="molecule type" value="Genomic_DNA"/>
</dbReference>
<dbReference type="InterPro" id="IPR052347">
    <property type="entry name" value="Isochorismatase_Nicotinamidase"/>
</dbReference>
<name>A0A517LX24_9BACT</name>
<evidence type="ECO:0000256" key="3">
    <source>
        <dbReference type="ARBA" id="ARBA00022723"/>
    </source>
</evidence>
<dbReference type="GO" id="GO:0019363">
    <property type="term" value="P:pyridine nucleotide biosynthetic process"/>
    <property type="evidence" value="ECO:0007669"/>
    <property type="project" value="UniProtKB-KW"/>
</dbReference>
<dbReference type="Gene3D" id="3.40.50.850">
    <property type="entry name" value="Isochorismatase-like"/>
    <property type="match status" value="1"/>
</dbReference>
<evidence type="ECO:0000313" key="11">
    <source>
        <dbReference type="Proteomes" id="UP000319557"/>
    </source>
</evidence>
<dbReference type="OrthoDB" id="6111975at2"/>
<protein>
    <recommendedName>
        <fullName evidence="8">Nicotinamidase</fullName>
        <ecNumber evidence="6">3.5.1.19</ecNumber>
    </recommendedName>
    <alternativeName>
        <fullName evidence="7">Nicotinamide deamidase</fullName>
    </alternativeName>
</protein>
<comment type="pathway">
    <text evidence="5">Cofactor biosynthesis; nicotinate biosynthesis; nicotinate from nicotinamide: step 1/1.</text>
</comment>
<dbReference type="EC" id="3.5.1.19" evidence="6"/>
<evidence type="ECO:0000259" key="9">
    <source>
        <dbReference type="Pfam" id="PF00857"/>
    </source>
</evidence>